<dbReference type="Proteomes" id="UP001281003">
    <property type="component" value="Unassembled WGS sequence"/>
</dbReference>
<keyword evidence="4" id="KW-1185">Reference proteome</keyword>
<feature type="signal peptide" evidence="2">
    <location>
        <begin position="1"/>
        <end position="24"/>
    </location>
</feature>
<evidence type="ECO:0000256" key="2">
    <source>
        <dbReference type="SAM" id="SignalP"/>
    </source>
</evidence>
<evidence type="ECO:0000313" key="3">
    <source>
        <dbReference type="EMBL" id="KAK3396860.1"/>
    </source>
</evidence>
<evidence type="ECO:0000313" key="4">
    <source>
        <dbReference type="Proteomes" id="UP001281003"/>
    </source>
</evidence>
<accession>A0AAE0PBJ7</accession>
<reference evidence="3" key="1">
    <citation type="journal article" date="2023" name="Mol. Phylogenet. Evol.">
        <title>Genome-scale phylogeny and comparative genomics of the fungal order Sordariales.</title>
        <authorList>
            <person name="Hensen N."/>
            <person name="Bonometti L."/>
            <person name="Westerberg I."/>
            <person name="Brannstrom I.O."/>
            <person name="Guillou S."/>
            <person name="Cros-Aarteil S."/>
            <person name="Calhoun S."/>
            <person name="Haridas S."/>
            <person name="Kuo A."/>
            <person name="Mondo S."/>
            <person name="Pangilinan J."/>
            <person name="Riley R."/>
            <person name="LaButti K."/>
            <person name="Andreopoulos B."/>
            <person name="Lipzen A."/>
            <person name="Chen C."/>
            <person name="Yan M."/>
            <person name="Daum C."/>
            <person name="Ng V."/>
            <person name="Clum A."/>
            <person name="Steindorff A."/>
            <person name="Ohm R.A."/>
            <person name="Martin F."/>
            <person name="Silar P."/>
            <person name="Natvig D.O."/>
            <person name="Lalanne C."/>
            <person name="Gautier V."/>
            <person name="Ament-Velasquez S.L."/>
            <person name="Kruys A."/>
            <person name="Hutchinson M.I."/>
            <person name="Powell A.J."/>
            <person name="Barry K."/>
            <person name="Miller A.N."/>
            <person name="Grigoriev I.V."/>
            <person name="Debuchy R."/>
            <person name="Gladieux P."/>
            <person name="Hiltunen Thoren M."/>
            <person name="Johannesson H."/>
        </authorList>
    </citation>
    <scope>NUCLEOTIDE SEQUENCE</scope>
    <source>
        <strain evidence="3">FGSC 1904</strain>
    </source>
</reference>
<keyword evidence="1" id="KW-0812">Transmembrane</keyword>
<feature type="chain" id="PRO_5042233493" description="Secreted protein" evidence="2">
    <location>
        <begin position="25"/>
        <end position="125"/>
    </location>
</feature>
<feature type="transmembrane region" description="Helical" evidence="1">
    <location>
        <begin position="34"/>
        <end position="54"/>
    </location>
</feature>
<proteinExistence type="predicted"/>
<keyword evidence="2" id="KW-0732">Signal</keyword>
<gene>
    <name evidence="3" type="ORF">B0T20DRAFT_244176</name>
</gene>
<dbReference type="EMBL" id="JAUTDP010000008">
    <property type="protein sequence ID" value="KAK3396860.1"/>
    <property type="molecule type" value="Genomic_DNA"/>
</dbReference>
<evidence type="ECO:0000256" key="1">
    <source>
        <dbReference type="SAM" id="Phobius"/>
    </source>
</evidence>
<dbReference type="AlphaFoldDB" id="A0AAE0PBJ7"/>
<organism evidence="3 4">
    <name type="scientific">Sordaria brevicollis</name>
    <dbReference type="NCBI Taxonomy" id="83679"/>
    <lineage>
        <taxon>Eukaryota</taxon>
        <taxon>Fungi</taxon>
        <taxon>Dikarya</taxon>
        <taxon>Ascomycota</taxon>
        <taxon>Pezizomycotina</taxon>
        <taxon>Sordariomycetes</taxon>
        <taxon>Sordariomycetidae</taxon>
        <taxon>Sordariales</taxon>
        <taxon>Sordariaceae</taxon>
        <taxon>Sordaria</taxon>
    </lineage>
</organism>
<keyword evidence="1" id="KW-1133">Transmembrane helix</keyword>
<name>A0AAE0PBJ7_SORBR</name>
<sequence>MASALVGLVVVLVIDMGGVGGCRGALIAMQPTLVLNGVFLDGVEVVMMLVLVLADDGTRVVSTDETMRNTQGGISSKKTSVYRTAVRRRSRQRAAFVLFAKRGSWSGHDGVRGRSVAGSRNFVQL</sequence>
<evidence type="ECO:0008006" key="5">
    <source>
        <dbReference type="Google" id="ProtNLM"/>
    </source>
</evidence>
<reference evidence="3" key="2">
    <citation type="submission" date="2023-07" db="EMBL/GenBank/DDBJ databases">
        <authorList>
            <consortium name="Lawrence Berkeley National Laboratory"/>
            <person name="Haridas S."/>
            <person name="Hensen N."/>
            <person name="Bonometti L."/>
            <person name="Westerberg I."/>
            <person name="Brannstrom I.O."/>
            <person name="Guillou S."/>
            <person name="Cros-Aarteil S."/>
            <person name="Calhoun S."/>
            <person name="Kuo A."/>
            <person name="Mondo S."/>
            <person name="Pangilinan J."/>
            <person name="Riley R."/>
            <person name="LaButti K."/>
            <person name="Andreopoulos B."/>
            <person name="Lipzen A."/>
            <person name="Chen C."/>
            <person name="Yanf M."/>
            <person name="Daum C."/>
            <person name="Ng V."/>
            <person name="Clum A."/>
            <person name="Steindorff A."/>
            <person name="Ohm R."/>
            <person name="Martin F."/>
            <person name="Silar P."/>
            <person name="Natvig D."/>
            <person name="Lalanne C."/>
            <person name="Gautier V."/>
            <person name="Ament-velasquez S.L."/>
            <person name="Kruys A."/>
            <person name="Hutchinson M.I."/>
            <person name="Powell A.J."/>
            <person name="Barry K."/>
            <person name="Miller A.N."/>
            <person name="Grigoriev I.V."/>
            <person name="Debuchy R."/>
            <person name="Gladieux P."/>
            <person name="Thoren M.H."/>
            <person name="Johannesson H."/>
        </authorList>
    </citation>
    <scope>NUCLEOTIDE SEQUENCE</scope>
    <source>
        <strain evidence="3">FGSC 1904</strain>
    </source>
</reference>
<keyword evidence="1" id="KW-0472">Membrane</keyword>
<protein>
    <recommendedName>
        <fullName evidence="5">Secreted protein</fullName>
    </recommendedName>
</protein>
<comment type="caution">
    <text evidence="3">The sequence shown here is derived from an EMBL/GenBank/DDBJ whole genome shotgun (WGS) entry which is preliminary data.</text>
</comment>